<dbReference type="InterPro" id="IPR029058">
    <property type="entry name" value="AB_hydrolase_fold"/>
</dbReference>
<keyword evidence="2" id="KW-0812">Transmembrane</keyword>
<feature type="region of interest" description="Disordered" evidence="1">
    <location>
        <begin position="109"/>
        <end position="164"/>
    </location>
</feature>
<dbReference type="AlphaFoldDB" id="A0A4V5N6P9"/>
<feature type="region of interest" description="Disordered" evidence="1">
    <location>
        <begin position="293"/>
        <end position="318"/>
    </location>
</feature>
<gene>
    <name evidence="3" type="ORF">B0A54_11607</name>
</gene>
<dbReference type="EMBL" id="NAJP01000057">
    <property type="protein sequence ID" value="TKA36739.1"/>
    <property type="molecule type" value="Genomic_DNA"/>
</dbReference>
<comment type="caution">
    <text evidence="3">The sequence shown here is derived from an EMBL/GenBank/DDBJ whole genome shotgun (WGS) entry which is preliminary data.</text>
</comment>
<evidence type="ECO:0000313" key="4">
    <source>
        <dbReference type="Proteomes" id="UP000310066"/>
    </source>
</evidence>
<evidence type="ECO:0000256" key="1">
    <source>
        <dbReference type="SAM" id="MobiDB-lite"/>
    </source>
</evidence>
<sequence length="1200" mass="128824">MSALSGNRHVTSADAERRPRALAEIQLNTILGLDQGTSSEDELPEAQRIPADDARTALGVSISQQQTRLNSPTTPAVEKAAALAAAGGYFSSGFDGTEDSVIGDSVAKDEGREATEAGQSVTTNGVERGHVQPVQQGTGDSPERSPRSPVRLPSPWRASSNTRKTRSLLRDGLFHRTQPSTGPDSIFDGWQRAFLSNLPSMPKHFSISSPFSTSQNHARTAGLDTPLRSKRSSLQHAASTGSKDQPTRNMRQRSESDSVALSPARIAPPNGSDRAHIALDDSWFPSERLNVRARPSHRTRSASENSLLTQRTMSGVSSLGDDRRFHDVRDQVNSRFKAFKDTWQDSNHIKLPSLPSLTSFKPDFIRERSASNSKAVGEDDGMFSPSERPTDPMTRQPYDSVKAAAADTASNKTSSQARLGDALKRLEGDIVILGGYRGSILRSAEPPHRQVWVPVKVGLNLRKVDLEVDIGAEADERPSSKIIPGGMLTHIGPVDVARRLFKRVRACEKVHQGRLRVHDYGYDWRLNPLLLSKQLVSFLEGLPCNQPGVPEEQRGATVIAHSLGGLITRHAVNKRPELFRGVIYAGVPHTCVNILGPMRNGDEVLLSSRVLTAQVNFTIRTSFALLPLDGRCFFDKYTKDEYPVDFFDPQTWIEHRLSPCVGRPLPPLSPPEKTSGISGYVNSVTSALPSLSLPSRKNSVRRSSNPTDTSKAPTAGGAIGEPDTSSTGSVPSLTNVDANYSEKGRASSSDAATSARTAVTIPYDKAVAYLTRTLALVKQFKQELTFDPSHAAGNKYPPVAVIYGKSIPTVYGARVNGREGIRHADAYDALAFASGDGVVLARAAMVPEGYTTARGGIVSSERGHVTLLGDLEAVGRCLSSVIEARNGGVGYGRSARDKPDVAASARGDAAGYNPISLVLASHSTASPAMAAPKLRTPTLAFAALSIGLNLAIIGCAAHTLSVFNAEQSSNVWLLPLWPNHFDTRELHALLGTATVIVVLNVVLILPLFVRAVSLHAVIGSAACEKETDAHLWGGKKLPAPNFIALASALLSTVCSLVAVVFPALLNTHAPRRDTLQTWTCRWSSTAFDSGAGRAGSGPSGFSTLCHETRFAFYTTIPVFLLQLLLLGLAVYTLMPGGSLRSQPKGSVFSGREKSSGSQVELGKVAGGRGQSFETSKTKGSPQSQQEELVEEGRRKEMQFA</sequence>
<feature type="compositionally biased region" description="Low complexity" evidence="1">
    <location>
        <begin position="147"/>
        <end position="157"/>
    </location>
</feature>
<feature type="transmembrane region" description="Helical" evidence="2">
    <location>
        <begin position="1110"/>
        <end position="1134"/>
    </location>
</feature>
<feature type="transmembrane region" description="Helical" evidence="2">
    <location>
        <begin position="1042"/>
        <end position="1065"/>
    </location>
</feature>
<feature type="compositionally biased region" description="Polar residues" evidence="1">
    <location>
        <begin position="723"/>
        <end position="738"/>
    </location>
</feature>
<evidence type="ECO:0000313" key="3">
    <source>
        <dbReference type="EMBL" id="TKA36739.1"/>
    </source>
</evidence>
<feature type="compositionally biased region" description="Polar residues" evidence="1">
    <location>
        <begin position="207"/>
        <end position="218"/>
    </location>
</feature>
<accession>A0A4V5N6P9</accession>
<protein>
    <submittedName>
        <fullName evidence="3">Uncharacterized protein</fullName>
    </submittedName>
</protein>
<feature type="compositionally biased region" description="Polar residues" evidence="1">
    <location>
        <begin position="234"/>
        <end position="249"/>
    </location>
</feature>
<dbReference type="Gene3D" id="3.40.50.1820">
    <property type="entry name" value="alpha/beta hydrolase"/>
    <property type="match status" value="1"/>
</dbReference>
<feature type="transmembrane region" description="Helical" evidence="2">
    <location>
        <begin position="939"/>
        <end position="965"/>
    </location>
</feature>
<feature type="transmembrane region" description="Helical" evidence="2">
    <location>
        <begin position="986"/>
        <end position="1009"/>
    </location>
</feature>
<dbReference type="Proteomes" id="UP000310066">
    <property type="component" value="Unassembled WGS sequence"/>
</dbReference>
<feature type="compositionally biased region" description="Polar residues" evidence="1">
    <location>
        <begin position="302"/>
        <end position="317"/>
    </location>
</feature>
<feature type="compositionally biased region" description="Low complexity" evidence="1">
    <location>
        <begin position="746"/>
        <end position="755"/>
    </location>
</feature>
<dbReference type="SUPFAM" id="SSF53474">
    <property type="entry name" value="alpha/beta-Hydrolases"/>
    <property type="match status" value="1"/>
</dbReference>
<evidence type="ECO:0000256" key="2">
    <source>
        <dbReference type="SAM" id="Phobius"/>
    </source>
</evidence>
<feature type="region of interest" description="Disordered" evidence="1">
    <location>
        <begin position="368"/>
        <end position="396"/>
    </location>
</feature>
<keyword evidence="2" id="KW-1133">Transmembrane helix</keyword>
<feature type="compositionally biased region" description="Polar residues" evidence="1">
    <location>
        <begin position="692"/>
        <end position="712"/>
    </location>
</feature>
<keyword evidence="2" id="KW-0472">Membrane</keyword>
<feature type="region of interest" description="Disordered" evidence="1">
    <location>
        <begin position="692"/>
        <end position="755"/>
    </location>
</feature>
<dbReference type="PANTHER" id="PTHR11440">
    <property type="entry name" value="LECITHIN-CHOLESTEROL ACYLTRANSFERASE-RELATED"/>
    <property type="match status" value="1"/>
</dbReference>
<reference evidence="3 4" key="1">
    <citation type="submission" date="2017-03" db="EMBL/GenBank/DDBJ databases">
        <title>Genomes of endolithic fungi from Antarctica.</title>
        <authorList>
            <person name="Coleine C."/>
            <person name="Masonjones S."/>
            <person name="Stajich J.E."/>
        </authorList>
    </citation>
    <scope>NUCLEOTIDE SEQUENCE [LARGE SCALE GENOMIC DNA]</scope>
    <source>
        <strain evidence="3 4">CCFEE 5311</strain>
    </source>
</reference>
<feature type="compositionally biased region" description="Basic and acidic residues" evidence="1">
    <location>
        <begin position="1190"/>
        <end position="1200"/>
    </location>
</feature>
<feature type="region of interest" description="Disordered" evidence="1">
    <location>
        <begin position="207"/>
        <end position="279"/>
    </location>
</feature>
<name>A0A4V5N6P9_9PEZI</name>
<organism evidence="3 4">
    <name type="scientific">Friedmanniomyces endolithicus</name>
    <dbReference type="NCBI Taxonomy" id="329885"/>
    <lineage>
        <taxon>Eukaryota</taxon>
        <taxon>Fungi</taxon>
        <taxon>Dikarya</taxon>
        <taxon>Ascomycota</taxon>
        <taxon>Pezizomycotina</taxon>
        <taxon>Dothideomycetes</taxon>
        <taxon>Dothideomycetidae</taxon>
        <taxon>Mycosphaerellales</taxon>
        <taxon>Teratosphaeriaceae</taxon>
        <taxon>Friedmanniomyces</taxon>
    </lineage>
</organism>
<proteinExistence type="predicted"/>
<dbReference type="OrthoDB" id="10250441at2759"/>
<feature type="region of interest" description="Disordered" evidence="1">
    <location>
        <begin position="1140"/>
        <end position="1200"/>
    </location>
</feature>
<feature type="compositionally biased region" description="Polar residues" evidence="1">
    <location>
        <begin position="1171"/>
        <end position="1186"/>
    </location>
</feature>